<name>A0ABU7YZB0_9GAMM</name>
<evidence type="ECO:0008006" key="4">
    <source>
        <dbReference type="Google" id="ProtNLM"/>
    </source>
</evidence>
<feature type="signal peptide" evidence="1">
    <location>
        <begin position="1"/>
        <end position="29"/>
    </location>
</feature>
<keyword evidence="1" id="KW-0732">Signal</keyword>
<feature type="chain" id="PRO_5045530644" description="DUF2502 domain-containing protein" evidence="1">
    <location>
        <begin position="30"/>
        <end position="158"/>
    </location>
</feature>
<organism evidence="2 3">
    <name type="scientific">Novilysobacter erysipheiresistens</name>
    <dbReference type="NCBI Taxonomy" id="1749332"/>
    <lineage>
        <taxon>Bacteria</taxon>
        <taxon>Pseudomonadati</taxon>
        <taxon>Pseudomonadota</taxon>
        <taxon>Gammaproteobacteria</taxon>
        <taxon>Lysobacterales</taxon>
        <taxon>Lysobacteraceae</taxon>
        <taxon>Novilysobacter</taxon>
    </lineage>
</organism>
<comment type="caution">
    <text evidence="2">The sequence shown here is derived from an EMBL/GenBank/DDBJ whole genome shotgun (WGS) entry which is preliminary data.</text>
</comment>
<dbReference type="Proteomes" id="UP001355056">
    <property type="component" value="Unassembled WGS sequence"/>
</dbReference>
<evidence type="ECO:0000313" key="3">
    <source>
        <dbReference type="Proteomes" id="UP001355056"/>
    </source>
</evidence>
<evidence type="ECO:0000256" key="1">
    <source>
        <dbReference type="SAM" id="SignalP"/>
    </source>
</evidence>
<evidence type="ECO:0000313" key="2">
    <source>
        <dbReference type="EMBL" id="MEG3184229.1"/>
    </source>
</evidence>
<reference evidence="2 3" key="1">
    <citation type="journal article" date="2016" name="Int. J. Syst. Evol. Microbiol.">
        <title>Lysobacter erysipheiresistens sp. nov., an antagonist of powdery mildew, isolated from tobacco-cultivated soil.</title>
        <authorList>
            <person name="Xie B."/>
            <person name="Li T."/>
            <person name="Lin X."/>
            <person name="Wang C.J."/>
            <person name="Chen Y.J."/>
            <person name="Liu W.J."/>
            <person name="Zhao Z.W."/>
        </authorList>
    </citation>
    <scope>NUCLEOTIDE SEQUENCE [LARGE SCALE GENOMIC DNA]</scope>
    <source>
        <strain evidence="2 3">RS-LYSO-3</strain>
    </source>
</reference>
<keyword evidence="3" id="KW-1185">Reference proteome</keyword>
<dbReference type="EMBL" id="JAXGFP010000004">
    <property type="protein sequence ID" value="MEG3184229.1"/>
    <property type="molecule type" value="Genomic_DNA"/>
</dbReference>
<sequence length="158" mass="18965">MALLSRLLAPVVFAAGLGMAALSPMPAQAQSGDDLVRVLVDVADVMFRSGAPYYRHGNYGHDDRLIVVRDRYGRPVYYRQVRRGHDGYDRHRNYGQYRSQQVRSRKCNKHGKCKVTYYDPRHDRDRYSHYDRHDRNDRYRWQARQWRDRDDDRDWDDD</sequence>
<dbReference type="RefSeq" id="WP_332616729.1">
    <property type="nucleotide sequence ID" value="NZ_JAXGFP010000004.1"/>
</dbReference>
<accession>A0ABU7YZB0</accession>
<gene>
    <name evidence="2" type="ORF">SNE34_09425</name>
</gene>
<proteinExistence type="predicted"/>
<protein>
    <recommendedName>
        <fullName evidence="4">DUF2502 domain-containing protein</fullName>
    </recommendedName>
</protein>